<keyword evidence="1" id="KW-1133">Transmembrane helix</keyword>
<dbReference type="EMBL" id="JAVFKY010000004">
    <property type="protein sequence ID" value="KAK5577083.1"/>
    <property type="molecule type" value="Genomic_DNA"/>
</dbReference>
<feature type="transmembrane region" description="Helical" evidence="1">
    <location>
        <begin position="12"/>
        <end position="33"/>
    </location>
</feature>
<evidence type="ECO:0008006" key="4">
    <source>
        <dbReference type="Google" id="ProtNLM"/>
    </source>
</evidence>
<evidence type="ECO:0000313" key="3">
    <source>
        <dbReference type="Proteomes" id="UP001344447"/>
    </source>
</evidence>
<protein>
    <recommendedName>
        <fullName evidence="4">Transmembrane protein</fullName>
    </recommendedName>
</protein>
<feature type="transmembrane region" description="Helical" evidence="1">
    <location>
        <begin position="120"/>
        <end position="141"/>
    </location>
</feature>
<dbReference type="AlphaFoldDB" id="A0AAN7U7F3"/>
<organism evidence="2 3">
    <name type="scientific">Dictyostelium firmibasis</name>
    <dbReference type="NCBI Taxonomy" id="79012"/>
    <lineage>
        <taxon>Eukaryota</taxon>
        <taxon>Amoebozoa</taxon>
        <taxon>Evosea</taxon>
        <taxon>Eumycetozoa</taxon>
        <taxon>Dictyostelia</taxon>
        <taxon>Dictyosteliales</taxon>
        <taxon>Dictyosteliaceae</taxon>
        <taxon>Dictyostelium</taxon>
    </lineage>
</organism>
<reference evidence="2 3" key="1">
    <citation type="submission" date="2023-11" db="EMBL/GenBank/DDBJ databases">
        <title>Dfirmibasis_genome.</title>
        <authorList>
            <person name="Edelbroek B."/>
            <person name="Kjellin J."/>
            <person name="Jerlstrom-Hultqvist J."/>
            <person name="Soderbom F."/>
        </authorList>
    </citation>
    <scope>NUCLEOTIDE SEQUENCE [LARGE SCALE GENOMIC DNA]</scope>
    <source>
        <strain evidence="2 3">TNS-C-14</strain>
    </source>
</reference>
<sequence>MNNYNCPNITVFILICISSCILFVSLFTGWYYVTYTNKIVDEFSFYSTNIIQKSSYKESKNTISWSDFDLKNTHKIINTCLAFSIIAFILGILSIFAYYFKFRGHMTGSKRMPVVSRIGVILMFICTIISVSVLSGITSAFKKDLDGFNGGNNSTNTDSNDFKPFFYCNDSCDKKWSGEITNSIENSVTKFGPGPAFVIACCSLLPQLLSIPIAILFSIIPRI</sequence>
<keyword evidence="1" id="KW-0812">Transmembrane</keyword>
<dbReference type="Proteomes" id="UP001344447">
    <property type="component" value="Unassembled WGS sequence"/>
</dbReference>
<dbReference type="PANTHER" id="PTHR35202">
    <property type="entry name" value="TRANSMEMBRANE PROTEIN-RELATED"/>
    <property type="match status" value="1"/>
</dbReference>
<gene>
    <name evidence="2" type="ORF">RB653_002021</name>
</gene>
<name>A0AAN7U7F3_9MYCE</name>
<evidence type="ECO:0000256" key="1">
    <source>
        <dbReference type="SAM" id="Phobius"/>
    </source>
</evidence>
<feature type="transmembrane region" description="Helical" evidence="1">
    <location>
        <begin position="196"/>
        <end position="220"/>
    </location>
</feature>
<keyword evidence="3" id="KW-1185">Reference proteome</keyword>
<dbReference type="InterPro" id="IPR040291">
    <property type="entry name" value="DDB_G0287341-like"/>
</dbReference>
<proteinExistence type="predicted"/>
<comment type="caution">
    <text evidence="2">The sequence shown here is derived from an EMBL/GenBank/DDBJ whole genome shotgun (WGS) entry which is preliminary data.</text>
</comment>
<evidence type="ECO:0000313" key="2">
    <source>
        <dbReference type="EMBL" id="KAK5577083.1"/>
    </source>
</evidence>
<accession>A0AAN7U7F3</accession>
<keyword evidence="1" id="KW-0472">Membrane</keyword>
<feature type="transmembrane region" description="Helical" evidence="1">
    <location>
        <begin position="76"/>
        <end position="100"/>
    </location>
</feature>
<dbReference type="PANTHER" id="PTHR35202:SF3">
    <property type="entry name" value="TRANSMEMBRANE PROTEIN"/>
    <property type="match status" value="1"/>
</dbReference>